<evidence type="ECO:0000256" key="2">
    <source>
        <dbReference type="SAM" id="MobiDB-lite"/>
    </source>
</evidence>
<feature type="compositionally biased region" description="Polar residues" evidence="2">
    <location>
        <begin position="419"/>
        <end position="428"/>
    </location>
</feature>
<dbReference type="AlphaFoldDB" id="A0AAV9J870"/>
<comment type="similarity">
    <text evidence="1">Belongs to the DNA mismatch repair MutL/HexB family.</text>
</comment>
<dbReference type="GO" id="GO:0006298">
    <property type="term" value="P:mismatch repair"/>
    <property type="evidence" value="ECO:0007669"/>
    <property type="project" value="InterPro"/>
</dbReference>
<dbReference type="SUPFAM" id="SSF55874">
    <property type="entry name" value="ATPase domain of HSP90 chaperone/DNA topoisomerase II/histidine kinase"/>
    <property type="match status" value="1"/>
</dbReference>
<dbReference type="Gene3D" id="3.30.565.10">
    <property type="entry name" value="Histidine kinase-like ATPase, C-terminal domain"/>
    <property type="match status" value="1"/>
</dbReference>
<protein>
    <recommendedName>
        <fullName evidence="3">MutL C-terminal dimerisation domain-containing protein</fullName>
    </recommendedName>
</protein>
<reference evidence="4 5" key="1">
    <citation type="submission" date="2021-11" db="EMBL/GenBank/DDBJ databases">
        <title>Black yeast isolated from Biological Soil Crust.</title>
        <authorList>
            <person name="Kurbessoian T."/>
        </authorList>
    </citation>
    <scope>NUCLEOTIDE SEQUENCE [LARGE SCALE GENOMIC DNA]</scope>
    <source>
        <strain evidence="4 5">CCFEE 5522</strain>
    </source>
</reference>
<dbReference type="SUPFAM" id="SSF118116">
    <property type="entry name" value="DNA mismatch repair protein MutL"/>
    <property type="match status" value="2"/>
</dbReference>
<dbReference type="PANTHER" id="PTHR10073">
    <property type="entry name" value="DNA MISMATCH REPAIR PROTEIN MLH, PMS, MUTL"/>
    <property type="match status" value="1"/>
</dbReference>
<feature type="compositionally biased region" description="Low complexity" evidence="2">
    <location>
        <begin position="429"/>
        <end position="445"/>
    </location>
</feature>
<proteinExistence type="inferred from homology"/>
<comment type="caution">
    <text evidence="4">The sequence shown here is derived from an EMBL/GenBank/DDBJ whole genome shotgun (WGS) entry which is preliminary data.</text>
</comment>
<dbReference type="PANTHER" id="PTHR10073:SF47">
    <property type="entry name" value="DNA MISMATCH REPAIR PROTEIN MLH3"/>
    <property type="match status" value="1"/>
</dbReference>
<feature type="region of interest" description="Disordered" evidence="2">
    <location>
        <begin position="413"/>
        <end position="458"/>
    </location>
</feature>
<feature type="domain" description="MutL C-terminal dimerisation" evidence="3">
    <location>
        <begin position="779"/>
        <end position="995"/>
    </location>
</feature>
<evidence type="ECO:0000259" key="3">
    <source>
        <dbReference type="SMART" id="SM00853"/>
    </source>
</evidence>
<dbReference type="GO" id="GO:0016887">
    <property type="term" value="F:ATP hydrolysis activity"/>
    <property type="evidence" value="ECO:0007669"/>
    <property type="project" value="InterPro"/>
</dbReference>
<evidence type="ECO:0000313" key="5">
    <source>
        <dbReference type="Proteomes" id="UP001324427"/>
    </source>
</evidence>
<accession>A0AAV9J870</accession>
<organism evidence="4 5">
    <name type="scientific">Oleoguttula mirabilis</name>
    <dbReference type="NCBI Taxonomy" id="1507867"/>
    <lineage>
        <taxon>Eukaryota</taxon>
        <taxon>Fungi</taxon>
        <taxon>Dikarya</taxon>
        <taxon>Ascomycota</taxon>
        <taxon>Pezizomycotina</taxon>
        <taxon>Dothideomycetes</taxon>
        <taxon>Dothideomycetidae</taxon>
        <taxon>Mycosphaerellales</taxon>
        <taxon>Teratosphaeriaceae</taxon>
        <taxon>Oleoguttula</taxon>
    </lineage>
</organism>
<keyword evidence="5" id="KW-1185">Reference proteome</keyword>
<dbReference type="Proteomes" id="UP001324427">
    <property type="component" value="Unassembled WGS sequence"/>
</dbReference>
<dbReference type="GO" id="GO:0140664">
    <property type="term" value="F:ATP-dependent DNA damage sensor activity"/>
    <property type="evidence" value="ECO:0007669"/>
    <property type="project" value="InterPro"/>
</dbReference>
<name>A0AAV9J870_9PEZI</name>
<evidence type="ECO:0000256" key="1">
    <source>
        <dbReference type="ARBA" id="ARBA00006082"/>
    </source>
</evidence>
<dbReference type="GO" id="GO:0005524">
    <property type="term" value="F:ATP binding"/>
    <property type="evidence" value="ECO:0007669"/>
    <property type="project" value="InterPro"/>
</dbReference>
<dbReference type="Gene3D" id="3.30.1540.20">
    <property type="entry name" value="MutL, C-terminal domain, dimerisation subdomain"/>
    <property type="match status" value="1"/>
</dbReference>
<dbReference type="EMBL" id="JAVFHQ010000055">
    <property type="protein sequence ID" value="KAK4541269.1"/>
    <property type="molecule type" value="Genomic_DNA"/>
</dbReference>
<dbReference type="InterPro" id="IPR036890">
    <property type="entry name" value="HATPase_C_sf"/>
</dbReference>
<dbReference type="InterPro" id="IPR042120">
    <property type="entry name" value="MutL_C_dimsub"/>
</dbReference>
<feature type="region of interest" description="Disordered" evidence="2">
    <location>
        <begin position="338"/>
        <end position="359"/>
    </location>
</feature>
<dbReference type="GO" id="GO:0032300">
    <property type="term" value="C:mismatch repair complex"/>
    <property type="evidence" value="ECO:0007669"/>
    <property type="project" value="InterPro"/>
</dbReference>
<dbReference type="Pfam" id="PF13589">
    <property type="entry name" value="HATPase_c_3"/>
    <property type="match status" value="1"/>
</dbReference>
<gene>
    <name evidence="4" type="ORF">LTR36_008185</name>
</gene>
<evidence type="ECO:0000313" key="4">
    <source>
        <dbReference type="EMBL" id="KAK4541269.1"/>
    </source>
</evidence>
<dbReference type="InterPro" id="IPR037198">
    <property type="entry name" value="MutL_C_sf"/>
</dbReference>
<dbReference type="InterPro" id="IPR038973">
    <property type="entry name" value="MutL/Mlh/Pms-like"/>
</dbReference>
<dbReference type="InterPro" id="IPR014790">
    <property type="entry name" value="MutL_C"/>
</dbReference>
<dbReference type="SMART" id="SM00853">
    <property type="entry name" value="MutL_C"/>
    <property type="match status" value="1"/>
</dbReference>
<sequence length="1070" mass="115698">MSRILPLPPDAVSQIHSSKHITSLQGVVFALLENGLDAGATKVEITVNFRHGGCSLEDNGSGILLAEFREHGGLGRMYHTSKHSNLEQADLHGNAGTSLASLAALSLLVVTSRHTGYQEHATLTMHHGKVIARQAPAAPTHHMTLSNSGGTRVTVRDLFGNMPVRVKQRALSSNLGVADEKAWQELKRGVVATLLAWPRPCTVKLRDVDASNRSLTLSSSHPSVSAALTARSLNQLDGAYSKFDLRDALPLVFQAGLAPAESRQSWVPVSTSTLSINIKGAICLEPLPTRQCQFISVGIHPCSPTRGHNELYETVNQVFAHSSFGALEDVADIDEAEKDRRRRDRRFKSDGYTQKQLKGRKGVDRWPMFVFQVRLNDQQQRRTVAVSSSDAYLKAIVDVLKVTVTQWLAANHFRPQNRRPPNNEQQEGPTSVSSPPAEAPSAVLARNDSPEAASFTTPLLKRSATMASATTAKKRKIVDLSSRPFSRDDLQMHHSPSSYFNTLSRIKSGKGAFNDELWEVKKPATAPAGQLGSARSPVPKPAKAVFKLPVLEAGELNSPGQRRVGMEIGADATRPILCSRTDTQPSSDDFGSVDDVAMLTAAQDAERGAALATDVGDRSDTSAQAGMPDDSVIDWMDPVTKQVFQVNARTGVVLPMKVKPALTTAECTADGRALQSRAAINTSISSAGKPLSLARRFTAPGRSTDSGWLPGFRKDWNNPVFKQQHEERIPVASFEGPGIDITDACNRRCTDHSLAQHFAEAGVSGTSKLSKTALLHAKVLRQVDAKFILCKMPSSDSKENDSTLVLVDQHAASERVILERLFAELCAPADDGVPAAAFVSSTGCKTAVNAVLLERPLRFQTSAAESELFAKHAPHFARWGILYDLCQSTATAHASQVREPAEEDQVVVRTLPPGIAERCTLSPHLLVELLRSEVWARAGTASRPLPVPSVPRAGADTGKASEHDWVRLLGTCPKGIIDMLNSRACRSAIMFNDVLALPQCAELLAGLGGCAFPFMCAHGRVSMVPLLELGRAGEDGPAGFGVATTSLREQQEMRVEDFVSAFTRWQDYRG</sequence>